<proteinExistence type="predicted"/>
<gene>
    <name evidence="2" type="ORF">Scep_026486</name>
</gene>
<dbReference type="Proteomes" id="UP001419268">
    <property type="component" value="Unassembled WGS sequence"/>
</dbReference>
<organism evidence="2 3">
    <name type="scientific">Stephania cephalantha</name>
    <dbReference type="NCBI Taxonomy" id="152367"/>
    <lineage>
        <taxon>Eukaryota</taxon>
        <taxon>Viridiplantae</taxon>
        <taxon>Streptophyta</taxon>
        <taxon>Embryophyta</taxon>
        <taxon>Tracheophyta</taxon>
        <taxon>Spermatophyta</taxon>
        <taxon>Magnoliopsida</taxon>
        <taxon>Ranunculales</taxon>
        <taxon>Menispermaceae</taxon>
        <taxon>Menispermoideae</taxon>
        <taxon>Cissampelideae</taxon>
        <taxon>Stephania</taxon>
    </lineage>
</organism>
<dbReference type="AlphaFoldDB" id="A0AAP0ENE2"/>
<feature type="compositionally biased region" description="Acidic residues" evidence="1">
    <location>
        <begin position="69"/>
        <end position="80"/>
    </location>
</feature>
<evidence type="ECO:0000256" key="1">
    <source>
        <dbReference type="SAM" id="MobiDB-lite"/>
    </source>
</evidence>
<dbReference type="EMBL" id="JBBNAG010000011">
    <property type="protein sequence ID" value="KAK9095017.1"/>
    <property type="molecule type" value="Genomic_DNA"/>
</dbReference>
<feature type="region of interest" description="Disordered" evidence="1">
    <location>
        <begin position="1"/>
        <end position="115"/>
    </location>
</feature>
<protein>
    <submittedName>
        <fullName evidence="2">Uncharacterized protein</fullName>
    </submittedName>
</protein>
<reference evidence="2 3" key="1">
    <citation type="submission" date="2024-01" db="EMBL/GenBank/DDBJ databases">
        <title>Genome assemblies of Stephania.</title>
        <authorList>
            <person name="Yang L."/>
        </authorList>
    </citation>
    <scope>NUCLEOTIDE SEQUENCE [LARGE SCALE GENOMIC DNA]</scope>
    <source>
        <strain evidence="2">JXDWG</strain>
        <tissue evidence="2">Leaf</tissue>
    </source>
</reference>
<keyword evidence="3" id="KW-1185">Reference proteome</keyword>
<accession>A0AAP0ENE2</accession>
<name>A0AAP0ENE2_9MAGN</name>
<comment type="caution">
    <text evidence="2">The sequence shown here is derived from an EMBL/GenBank/DDBJ whole genome shotgun (WGS) entry which is preliminary data.</text>
</comment>
<sequence>MAKREKIGKGVVKNTGKESTALIDTSSKEEMEEVEGNEKDSSIGQEFFITFDDEGGNDGQVAQSGEVADQSDNESNEEEGSSTKEGENETMDKQEPRVHVMEQTKESHEEHNLEDQYKQAEEELEVLLQKHFEVGVISIGTTIPEIIELPMGTLQHQVKANEKMKVMAKQLEELKMLVKSSNSLIVQQQQMEEIRNAVELAV</sequence>
<feature type="compositionally biased region" description="Basic and acidic residues" evidence="1">
    <location>
        <begin position="81"/>
        <end position="115"/>
    </location>
</feature>
<evidence type="ECO:0000313" key="2">
    <source>
        <dbReference type="EMBL" id="KAK9095017.1"/>
    </source>
</evidence>
<evidence type="ECO:0000313" key="3">
    <source>
        <dbReference type="Proteomes" id="UP001419268"/>
    </source>
</evidence>